<dbReference type="PROSITE" id="PS50157">
    <property type="entry name" value="ZINC_FINGER_C2H2_2"/>
    <property type="match status" value="3"/>
</dbReference>
<dbReference type="PANTHER" id="PTHR24379">
    <property type="entry name" value="KRAB AND ZINC FINGER DOMAIN-CONTAINING"/>
    <property type="match status" value="1"/>
</dbReference>
<evidence type="ECO:0000256" key="1">
    <source>
        <dbReference type="ARBA" id="ARBA00022723"/>
    </source>
</evidence>
<dbReference type="EMBL" id="OV121140">
    <property type="protein sequence ID" value="CAH0563843.1"/>
    <property type="molecule type" value="Genomic_DNA"/>
</dbReference>
<keyword evidence="2" id="KW-0677">Repeat</keyword>
<keyword evidence="1" id="KW-0479">Metal-binding</keyword>
<dbReference type="Proteomes" id="UP001154078">
    <property type="component" value="Chromosome 9"/>
</dbReference>
<keyword evidence="3 5" id="KW-0863">Zinc-finger</keyword>
<dbReference type="InterPro" id="IPR013087">
    <property type="entry name" value="Znf_C2H2_type"/>
</dbReference>
<dbReference type="AlphaFoldDB" id="A0A9P0BGJ0"/>
<keyword evidence="8" id="KW-1185">Reference proteome</keyword>
<sequence length="394" mass="46075">MFCRYLYFTHNPYKYCSIRVHFSKMRPARCSMCLKRCKNVKDLIKHIKKHPKRDLLKNLFDNNNNHVLMKNTVKKKIDTVDKSEEIYFSDNIHIVCGKGKVVISDGTNSVEFKTKFEGREVILPIINENNNDGEDLEQGSEKYHFKIDITQDRVKSEEIYFNDNIHILFGKNKIIIGDGKNCVAFKVNLEDKNEPLVVTNEKLGKDECYFQIDITRIDKNHNKSLDDKSGKFYECHCFEPVEAPNASDTDSGSDSLIETKFVCEECCSGFDSEQELLEHIRGHMIPCRVCGESFPNQMLLSEHAKSHVIKVYLCHICNMEFFYREAFRRHTEAHYENYTLDTVVDMERDYNVQPYTNTMGYNESINQILHYLGHEVFIGDIEQHMQTVHYAYAC</sequence>
<evidence type="ECO:0000313" key="7">
    <source>
        <dbReference type="EMBL" id="CAH0563843.1"/>
    </source>
</evidence>
<evidence type="ECO:0000259" key="6">
    <source>
        <dbReference type="PROSITE" id="PS50157"/>
    </source>
</evidence>
<dbReference type="SUPFAM" id="SSF57667">
    <property type="entry name" value="beta-beta-alpha zinc fingers"/>
    <property type="match status" value="1"/>
</dbReference>
<dbReference type="PROSITE" id="PS00028">
    <property type="entry name" value="ZINC_FINGER_C2H2_1"/>
    <property type="match status" value="4"/>
</dbReference>
<dbReference type="InterPro" id="IPR036236">
    <property type="entry name" value="Znf_C2H2_sf"/>
</dbReference>
<evidence type="ECO:0000313" key="8">
    <source>
        <dbReference type="Proteomes" id="UP001154078"/>
    </source>
</evidence>
<feature type="domain" description="C2H2-type" evidence="6">
    <location>
        <begin position="261"/>
        <end position="283"/>
    </location>
</feature>
<feature type="domain" description="C2H2-type" evidence="6">
    <location>
        <begin position="312"/>
        <end position="339"/>
    </location>
</feature>
<dbReference type="PANTHER" id="PTHR24379:SF121">
    <property type="entry name" value="C2H2-TYPE DOMAIN-CONTAINING PROTEIN"/>
    <property type="match status" value="1"/>
</dbReference>
<dbReference type="Gene3D" id="3.30.160.60">
    <property type="entry name" value="Classic Zinc Finger"/>
    <property type="match status" value="1"/>
</dbReference>
<dbReference type="OrthoDB" id="654211at2759"/>
<evidence type="ECO:0000256" key="3">
    <source>
        <dbReference type="ARBA" id="ARBA00022771"/>
    </source>
</evidence>
<feature type="domain" description="C2H2-type" evidence="6">
    <location>
        <begin position="285"/>
        <end position="307"/>
    </location>
</feature>
<dbReference type="SMART" id="SM00355">
    <property type="entry name" value="ZnF_C2H2"/>
    <property type="match status" value="4"/>
</dbReference>
<reference evidence="7" key="1">
    <citation type="submission" date="2021-12" db="EMBL/GenBank/DDBJ databases">
        <authorList>
            <person name="King R."/>
        </authorList>
    </citation>
    <scope>NUCLEOTIDE SEQUENCE</scope>
</reference>
<accession>A0A9P0BGJ0</accession>
<proteinExistence type="predicted"/>
<protein>
    <recommendedName>
        <fullName evidence="6">C2H2-type domain-containing protein</fullName>
    </recommendedName>
</protein>
<organism evidence="7 8">
    <name type="scientific">Brassicogethes aeneus</name>
    <name type="common">Rape pollen beetle</name>
    <name type="synonym">Meligethes aeneus</name>
    <dbReference type="NCBI Taxonomy" id="1431903"/>
    <lineage>
        <taxon>Eukaryota</taxon>
        <taxon>Metazoa</taxon>
        <taxon>Ecdysozoa</taxon>
        <taxon>Arthropoda</taxon>
        <taxon>Hexapoda</taxon>
        <taxon>Insecta</taxon>
        <taxon>Pterygota</taxon>
        <taxon>Neoptera</taxon>
        <taxon>Endopterygota</taxon>
        <taxon>Coleoptera</taxon>
        <taxon>Polyphaga</taxon>
        <taxon>Cucujiformia</taxon>
        <taxon>Nitidulidae</taxon>
        <taxon>Meligethinae</taxon>
        <taxon>Brassicogethes</taxon>
    </lineage>
</organism>
<evidence type="ECO:0000256" key="4">
    <source>
        <dbReference type="ARBA" id="ARBA00022833"/>
    </source>
</evidence>
<dbReference type="GO" id="GO:0008270">
    <property type="term" value="F:zinc ion binding"/>
    <property type="evidence" value="ECO:0007669"/>
    <property type="project" value="UniProtKB-KW"/>
</dbReference>
<evidence type="ECO:0000256" key="5">
    <source>
        <dbReference type="PROSITE-ProRule" id="PRU00042"/>
    </source>
</evidence>
<name>A0A9P0BGJ0_BRAAE</name>
<gene>
    <name evidence="7" type="ORF">MELIAE_LOCUS12553</name>
</gene>
<dbReference type="Pfam" id="PF00096">
    <property type="entry name" value="zf-C2H2"/>
    <property type="match status" value="1"/>
</dbReference>
<evidence type="ECO:0000256" key="2">
    <source>
        <dbReference type="ARBA" id="ARBA00022737"/>
    </source>
</evidence>
<keyword evidence="4" id="KW-0862">Zinc</keyword>